<feature type="region of interest" description="Disordered" evidence="2">
    <location>
        <begin position="89"/>
        <end position="118"/>
    </location>
</feature>
<dbReference type="Proteomes" id="UP001174909">
    <property type="component" value="Unassembled WGS sequence"/>
</dbReference>
<dbReference type="SMART" id="SM00530">
    <property type="entry name" value="HTH_XRE"/>
    <property type="match status" value="1"/>
</dbReference>
<keyword evidence="1" id="KW-0238">DNA-binding</keyword>
<dbReference type="InterPro" id="IPR010982">
    <property type="entry name" value="Lambda_DNA-bd_dom_sf"/>
</dbReference>
<gene>
    <name evidence="4" type="ORF">GBAR_LOCUS5375</name>
</gene>
<comment type="caution">
    <text evidence="4">The sequence shown here is derived from an EMBL/GenBank/DDBJ whole genome shotgun (WGS) entry which is preliminary data.</text>
</comment>
<evidence type="ECO:0000256" key="1">
    <source>
        <dbReference type="ARBA" id="ARBA00023125"/>
    </source>
</evidence>
<dbReference type="PANTHER" id="PTHR36924:SF1">
    <property type="entry name" value="ANTITOXIN HIGA-1"/>
    <property type="match status" value="1"/>
</dbReference>
<dbReference type="CDD" id="cd00093">
    <property type="entry name" value="HTH_XRE"/>
    <property type="match status" value="1"/>
</dbReference>
<keyword evidence="5" id="KW-1185">Reference proteome</keyword>
<evidence type="ECO:0000313" key="4">
    <source>
        <dbReference type="EMBL" id="CAI8007787.1"/>
    </source>
</evidence>
<dbReference type="Pfam" id="PF01381">
    <property type="entry name" value="HTH_3"/>
    <property type="match status" value="1"/>
</dbReference>
<dbReference type="InterPro" id="IPR013430">
    <property type="entry name" value="Toxin_antidote_HigA"/>
</dbReference>
<dbReference type="InterPro" id="IPR001387">
    <property type="entry name" value="Cro/C1-type_HTH"/>
</dbReference>
<organism evidence="4 5">
    <name type="scientific">Geodia barretti</name>
    <name type="common">Barrett's horny sponge</name>
    <dbReference type="NCBI Taxonomy" id="519541"/>
    <lineage>
        <taxon>Eukaryota</taxon>
        <taxon>Metazoa</taxon>
        <taxon>Porifera</taxon>
        <taxon>Demospongiae</taxon>
        <taxon>Heteroscleromorpha</taxon>
        <taxon>Tetractinellida</taxon>
        <taxon>Astrophorina</taxon>
        <taxon>Geodiidae</taxon>
        <taxon>Geodia</taxon>
    </lineage>
</organism>
<dbReference type="PANTHER" id="PTHR36924">
    <property type="entry name" value="ANTITOXIN HIGA-1"/>
    <property type="match status" value="1"/>
</dbReference>
<dbReference type="Gene3D" id="1.10.260.40">
    <property type="entry name" value="lambda repressor-like DNA-binding domains"/>
    <property type="match status" value="1"/>
</dbReference>
<dbReference type="AlphaFoldDB" id="A0AA35RCS0"/>
<reference evidence="4" key="1">
    <citation type="submission" date="2023-03" db="EMBL/GenBank/DDBJ databases">
        <authorList>
            <person name="Steffen K."/>
            <person name="Cardenas P."/>
        </authorList>
    </citation>
    <scope>NUCLEOTIDE SEQUENCE</scope>
</reference>
<proteinExistence type="predicted"/>
<accession>A0AA35RCS0</accession>
<protein>
    <submittedName>
        <fullName evidence="4">Virulence-associated protein I</fullName>
    </submittedName>
</protein>
<evidence type="ECO:0000313" key="5">
    <source>
        <dbReference type="Proteomes" id="UP001174909"/>
    </source>
</evidence>
<feature type="non-terminal residue" evidence="4">
    <location>
        <position position="1"/>
    </location>
</feature>
<name>A0AA35RCS0_GEOBA</name>
<sequence>IHAGEHLEEFLDEYGISQSQFAKIIGVSPSRINRIINRQSPITAEMALRIGRAFRMSAETWMNLQQMYDLEVARAAIDVSGIEPLVDELPDDWTPPLEAERPEHAERSQDLASSAAAT</sequence>
<dbReference type="NCBIfam" id="TIGR02607">
    <property type="entry name" value="antidote_HigA"/>
    <property type="match status" value="1"/>
</dbReference>
<evidence type="ECO:0000259" key="3">
    <source>
        <dbReference type="PROSITE" id="PS50943"/>
    </source>
</evidence>
<evidence type="ECO:0000256" key="2">
    <source>
        <dbReference type="SAM" id="MobiDB-lite"/>
    </source>
</evidence>
<feature type="domain" description="HTH cro/C1-type" evidence="3">
    <location>
        <begin position="7"/>
        <end position="61"/>
    </location>
</feature>
<dbReference type="SUPFAM" id="SSF47413">
    <property type="entry name" value="lambda repressor-like DNA-binding domains"/>
    <property type="match status" value="1"/>
</dbReference>
<feature type="compositionally biased region" description="Basic and acidic residues" evidence="2">
    <location>
        <begin position="98"/>
        <end position="109"/>
    </location>
</feature>
<dbReference type="GO" id="GO:0003677">
    <property type="term" value="F:DNA binding"/>
    <property type="evidence" value="ECO:0007669"/>
    <property type="project" value="UniProtKB-KW"/>
</dbReference>
<dbReference type="EMBL" id="CASHTH010000800">
    <property type="protein sequence ID" value="CAI8007787.1"/>
    <property type="molecule type" value="Genomic_DNA"/>
</dbReference>
<dbReference type="PROSITE" id="PS50943">
    <property type="entry name" value="HTH_CROC1"/>
    <property type="match status" value="1"/>
</dbReference>